<feature type="region of interest" description="Disordered" evidence="4">
    <location>
        <begin position="174"/>
        <end position="193"/>
    </location>
</feature>
<proteinExistence type="predicted"/>
<evidence type="ECO:0008006" key="7">
    <source>
        <dbReference type="Google" id="ProtNLM"/>
    </source>
</evidence>
<sequence>MAALDFEQRVIKAIQAGDLKELTHCCIGKNDVNRPICITKETPIISKSKQCPFKNIRSPTPLIYTILCEQDELLKYLLEKKNPNLSVRVNGWAPIHYAACTYGHKCLELLLKYEYIQQNIDMPVNEPQGIQVKKDHATTALHIAATNRRHANALLLTLELPKFEYDCNGNKINNNNTKNSIKDDDNDDDDNASDMNIEYQPANALQKSAYGNTPLHIAALQRDWDMCQILLHASDDSTVKNDANKTPADIAREHKYDDIAQKLELSQIEPIDRLKDRYLSEEKPNKKRKKKSNSNTNSNTQNSTNSKPAPGLYAKNEKQENKNEDEDEDDYDNDSDENNSQELKKEIKQLRNSVKTLTHIVNQLSARVALLEAQKTDSPVIQPSKQTIRITQTFQCHTCGNPTTRQCPQCKFYFCNSCWSKPSHACVAET</sequence>
<dbReference type="PANTHER" id="PTHR24198">
    <property type="entry name" value="ANKYRIN REPEAT AND PROTEIN KINASE DOMAIN-CONTAINING PROTEIN"/>
    <property type="match status" value="1"/>
</dbReference>
<evidence type="ECO:0000256" key="1">
    <source>
        <dbReference type="ARBA" id="ARBA00022737"/>
    </source>
</evidence>
<dbReference type="SMART" id="SM00248">
    <property type="entry name" value="ANK"/>
    <property type="match status" value="4"/>
</dbReference>
<feature type="compositionally biased region" description="Acidic residues" evidence="4">
    <location>
        <begin position="323"/>
        <end position="339"/>
    </location>
</feature>
<evidence type="ECO:0000313" key="6">
    <source>
        <dbReference type="Proteomes" id="UP001470230"/>
    </source>
</evidence>
<evidence type="ECO:0000256" key="4">
    <source>
        <dbReference type="SAM" id="MobiDB-lite"/>
    </source>
</evidence>
<keyword evidence="1" id="KW-0677">Repeat</keyword>
<comment type="caution">
    <text evidence="5">The sequence shown here is derived from an EMBL/GenBank/DDBJ whole genome shotgun (WGS) entry which is preliminary data.</text>
</comment>
<dbReference type="Pfam" id="PF12796">
    <property type="entry name" value="Ank_2"/>
    <property type="match status" value="1"/>
</dbReference>
<reference evidence="5 6" key="1">
    <citation type="submission" date="2024-04" db="EMBL/GenBank/DDBJ databases">
        <title>Tritrichomonas musculus Genome.</title>
        <authorList>
            <person name="Alves-Ferreira E."/>
            <person name="Grigg M."/>
            <person name="Lorenzi H."/>
            <person name="Galac M."/>
        </authorList>
    </citation>
    <scope>NUCLEOTIDE SEQUENCE [LARGE SCALE GENOMIC DNA]</scope>
    <source>
        <strain evidence="5 6">EAF2021</strain>
    </source>
</reference>
<accession>A0ABR2IDL7</accession>
<evidence type="ECO:0000313" key="5">
    <source>
        <dbReference type="EMBL" id="KAK8860220.1"/>
    </source>
</evidence>
<name>A0ABR2IDL7_9EUKA</name>
<gene>
    <name evidence="5" type="ORF">M9Y10_011885</name>
</gene>
<dbReference type="Pfam" id="PF00023">
    <property type="entry name" value="Ank"/>
    <property type="match status" value="1"/>
</dbReference>
<evidence type="ECO:0000256" key="2">
    <source>
        <dbReference type="ARBA" id="ARBA00023043"/>
    </source>
</evidence>
<feature type="repeat" description="ANK" evidence="3">
    <location>
        <begin position="210"/>
        <end position="242"/>
    </location>
</feature>
<keyword evidence="2 3" id="KW-0040">ANK repeat</keyword>
<dbReference type="Gene3D" id="1.25.40.20">
    <property type="entry name" value="Ankyrin repeat-containing domain"/>
    <property type="match status" value="2"/>
</dbReference>
<dbReference type="SUPFAM" id="SSF48403">
    <property type="entry name" value="Ankyrin repeat"/>
    <property type="match status" value="1"/>
</dbReference>
<feature type="region of interest" description="Disordered" evidence="4">
    <location>
        <begin position="276"/>
        <end position="342"/>
    </location>
</feature>
<protein>
    <recommendedName>
        <fullName evidence="7">Ankyrin repeat protein</fullName>
    </recommendedName>
</protein>
<dbReference type="PROSITE" id="PS50297">
    <property type="entry name" value="ANK_REP_REGION"/>
    <property type="match status" value="1"/>
</dbReference>
<organism evidence="5 6">
    <name type="scientific">Tritrichomonas musculus</name>
    <dbReference type="NCBI Taxonomy" id="1915356"/>
    <lineage>
        <taxon>Eukaryota</taxon>
        <taxon>Metamonada</taxon>
        <taxon>Parabasalia</taxon>
        <taxon>Tritrichomonadida</taxon>
        <taxon>Tritrichomonadidae</taxon>
        <taxon>Tritrichomonas</taxon>
    </lineage>
</organism>
<keyword evidence="6" id="KW-1185">Reference proteome</keyword>
<dbReference type="PANTHER" id="PTHR24198:SF165">
    <property type="entry name" value="ANKYRIN REPEAT-CONTAINING PROTEIN-RELATED"/>
    <property type="match status" value="1"/>
</dbReference>
<evidence type="ECO:0000256" key="3">
    <source>
        <dbReference type="PROSITE-ProRule" id="PRU00023"/>
    </source>
</evidence>
<dbReference type="PROSITE" id="PS50088">
    <property type="entry name" value="ANK_REPEAT"/>
    <property type="match status" value="1"/>
</dbReference>
<dbReference type="InterPro" id="IPR036770">
    <property type="entry name" value="Ankyrin_rpt-contain_sf"/>
</dbReference>
<dbReference type="EMBL" id="JAPFFF010000018">
    <property type="protein sequence ID" value="KAK8860220.1"/>
    <property type="molecule type" value="Genomic_DNA"/>
</dbReference>
<feature type="compositionally biased region" description="Low complexity" evidence="4">
    <location>
        <begin position="293"/>
        <end position="307"/>
    </location>
</feature>
<dbReference type="InterPro" id="IPR002110">
    <property type="entry name" value="Ankyrin_rpt"/>
</dbReference>
<dbReference type="Proteomes" id="UP001470230">
    <property type="component" value="Unassembled WGS sequence"/>
</dbReference>